<dbReference type="Pfam" id="PF07949">
    <property type="entry name" value="YbbR"/>
    <property type="match status" value="4"/>
</dbReference>
<reference evidence="3" key="1">
    <citation type="submission" date="2024-06" db="EMBL/GenBank/DDBJ databases">
        <authorList>
            <person name="Fan A."/>
            <person name="Zhang F.Y."/>
            <person name="Zhang L."/>
        </authorList>
    </citation>
    <scope>NUCLEOTIDE SEQUENCE</scope>
    <source>
        <strain evidence="3">Y61</strain>
    </source>
</reference>
<keyword evidence="2" id="KW-1133">Transmembrane helix</keyword>
<feature type="region of interest" description="Disordered" evidence="1">
    <location>
        <begin position="319"/>
        <end position="375"/>
    </location>
</feature>
<accession>A0AAU8IGI3</accession>
<evidence type="ECO:0000313" key="3">
    <source>
        <dbReference type="EMBL" id="XCJ17472.1"/>
    </source>
</evidence>
<name>A0AAU8IGI3_9BACL</name>
<proteinExistence type="predicted"/>
<dbReference type="RefSeq" id="WP_129930291.1">
    <property type="nucleotide sequence ID" value="NZ_CP159510.1"/>
</dbReference>
<dbReference type="InterPro" id="IPR053154">
    <property type="entry name" value="c-di-AMP_regulator"/>
</dbReference>
<keyword evidence="2" id="KW-0472">Membrane</keyword>
<dbReference type="EMBL" id="CP159510">
    <property type="protein sequence ID" value="XCJ17472.1"/>
    <property type="molecule type" value="Genomic_DNA"/>
</dbReference>
<dbReference type="PANTHER" id="PTHR37804:SF1">
    <property type="entry name" value="CDAA REGULATORY PROTEIN CDAR"/>
    <property type="match status" value="1"/>
</dbReference>
<dbReference type="Gene3D" id="2.170.120.40">
    <property type="entry name" value="YbbR-like domain"/>
    <property type="match status" value="2"/>
</dbReference>
<protein>
    <submittedName>
        <fullName evidence="3">CdaR family protein</fullName>
    </submittedName>
</protein>
<feature type="transmembrane region" description="Helical" evidence="2">
    <location>
        <begin position="9"/>
        <end position="26"/>
    </location>
</feature>
<evidence type="ECO:0000256" key="1">
    <source>
        <dbReference type="SAM" id="MobiDB-lite"/>
    </source>
</evidence>
<dbReference type="InterPro" id="IPR012505">
    <property type="entry name" value="YbbR"/>
</dbReference>
<dbReference type="Gene3D" id="2.170.120.30">
    <property type="match status" value="2"/>
</dbReference>
<evidence type="ECO:0000256" key="2">
    <source>
        <dbReference type="SAM" id="Phobius"/>
    </source>
</evidence>
<dbReference type="PANTHER" id="PTHR37804">
    <property type="entry name" value="CDAA REGULATORY PROTEIN CDAR"/>
    <property type="match status" value="1"/>
</dbReference>
<keyword evidence="2" id="KW-0812">Transmembrane</keyword>
<feature type="compositionally biased region" description="Low complexity" evidence="1">
    <location>
        <begin position="324"/>
        <end position="360"/>
    </location>
</feature>
<organism evidence="3">
    <name type="scientific">Sporolactobacillus sp. Y61</name>
    <dbReference type="NCBI Taxonomy" id="3160863"/>
    <lineage>
        <taxon>Bacteria</taxon>
        <taxon>Bacillati</taxon>
        <taxon>Bacillota</taxon>
        <taxon>Bacilli</taxon>
        <taxon>Bacillales</taxon>
        <taxon>Sporolactobacillaceae</taxon>
        <taxon>Sporolactobacillus</taxon>
    </lineage>
</organism>
<dbReference type="AlphaFoldDB" id="A0AAU8IGI3"/>
<gene>
    <name evidence="3" type="ORF">ABNN70_02800</name>
</gene>
<sequence length="452" mass="47566">MDKLLHNNWFVKIISFVTAMMLYAIVTAGNGQPPAPSDVSKTADGSQQTTMSVKLDARYDSDRYVISGAPERVNLRLTGSNDLILKARPLAGKSAFIDMTGMKPGTYDVQIQTKGFPGGLKVTPVPRKVRVTLQEKTSKEMPVSVDILNKDSIGEDYQIGDPVIDQQRVTITGGKETVDSIAFVRGVVNLKGADSTVDKMISLHAYDNSGSQVNTDISPSSVHVRVPITRVSKQLDIQGITTGKPADGYSVSSLELSEKQATVFAEDGDALNEITAIEPLSVSVDGLKEDRTVNVNVPVPPGATKVTPKTVKVTVHIVPSEKPASGQDGDSSSSSSGASSSGSSGSSSDSSGSSSSSGQSEASTETRKFSSVPVTAANLSDNRRATLDHNSAVDVSVTGKASDMDRLDRDDIRAEVDLKGLDTGDHQVQVSVAVPEGMTAVSNPGKLKVTIS</sequence>